<feature type="compositionally biased region" description="Low complexity" evidence="6">
    <location>
        <begin position="61"/>
        <end position="71"/>
    </location>
</feature>
<dbReference type="GO" id="GO:0046872">
    <property type="term" value="F:metal ion binding"/>
    <property type="evidence" value="ECO:0007669"/>
    <property type="project" value="UniProtKB-KW"/>
</dbReference>
<keyword evidence="9" id="KW-1185">Reference proteome</keyword>
<reference evidence="8 9" key="1">
    <citation type="submission" date="2021-03" db="EMBL/GenBank/DDBJ databases">
        <title>Halorubrum sodomense MBLA0099, Whole genome shotgun sequencing.</title>
        <authorList>
            <person name="Seo M.-J."/>
            <person name="Cho E.-S."/>
            <person name="Hwang C.Y."/>
        </authorList>
    </citation>
    <scope>NUCLEOTIDE SEQUENCE [LARGE SCALE GENOMIC DNA]</scope>
    <source>
        <strain evidence="8 9">MBLA0099</strain>
    </source>
</reference>
<dbReference type="KEGG" id="hss:J7656_01995"/>
<accession>A0A8T8LMT2</accession>
<evidence type="ECO:0000259" key="7">
    <source>
        <dbReference type="Pfam" id="PF14464"/>
    </source>
</evidence>
<proteinExistence type="predicted"/>
<evidence type="ECO:0000313" key="8">
    <source>
        <dbReference type="EMBL" id="QUO48155.1"/>
    </source>
</evidence>
<keyword evidence="1" id="KW-0645">Protease</keyword>
<dbReference type="GO" id="GO:0006508">
    <property type="term" value="P:proteolysis"/>
    <property type="evidence" value="ECO:0007669"/>
    <property type="project" value="UniProtKB-KW"/>
</dbReference>
<evidence type="ECO:0000313" key="9">
    <source>
        <dbReference type="Proteomes" id="UP000679341"/>
    </source>
</evidence>
<evidence type="ECO:0000256" key="5">
    <source>
        <dbReference type="ARBA" id="ARBA00023049"/>
    </source>
</evidence>
<dbReference type="Pfam" id="PF14464">
    <property type="entry name" value="Prok-JAB"/>
    <property type="match status" value="1"/>
</dbReference>
<evidence type="ECO:0000256" key="6">
    <source>
        <dbReference type="SAM" id="MobiDB-lite"/>
    </source>
</evidence>
<dbReference type="InterPro" id="IPR028090">
    <property type="entry name" value="JAB_dom_prok"/>
</dbReference>
<evidence type="ECO:0000256" key="4">
    <source>
        <dbReference type="ARBA" id="ARBA00022833"/>
    </source>
</evidence>
<feature type="compositionally biased region" description="Acidic residues" evidence="6">
    <location>
        <begin position="8"/>
        <end position="23"/>
    </location>
</feature>
<keyword evidence="5" id="KW-0482">Metalloprotease</keyword>
<dbReference type="Proteomes" id="UP000679341">
    <property type="component" value="Chromosome"/>
</dbReference>
<name>A0A8T8LMT2_9EURY</name>
<dbReference type="AlphaFoldDB" id="A0A8T8LMT2"/>
<organism evidence="8 9">
    <name type="scientific">Halorubrum ruber</name>
    <dbReference type="NCBI Taxonomy" id="2982524"/>
    <lineage>
        <taxon>Archaea</taxon>
        <taxon>Methanobacteriati</taxon>
        <taxon>Methanobacteriota</taxon>
        <taxon>Stenosarchaea group</taxon>
        <taxon>Halobacteria</taxon>
        <taxon>Halobacteriales</taxon>
        <taxon>Haloferacaceae</taxon>
        <taxon>Halorubrum</taxon>
    </lineage>
</organism>
<keyword evidence="3" id="KW-0378">Hydrolase</keyword>
<protein>
    <submittedName>
        <fullName evidence="8">Mov34/MPN/PAD-1 family protein</fullName>
    </submittedName>
</protein>
<keyword evidence="4" id="KW-0862">Zinc</keyword>
<gene>
    <name evidence="8" type="ORF">J7656_01995</name>
</gene>
<dbReference type="OrthoDB" id="262506at2157"/>
<dbReference type="EMBL" id="CP073695">
    <property type="protein sequence ID" value="QUO48155.1"/>
    <property type="molecule type" value="Genomic_DNA"/>
</dbReference>
<feature type="region of interest" description="Disordered" evidence="6">
    <location>
        <begin position="1"/>
        <end position="94"/>
    </location>
</feature>
<dbReference type="GO" id="GO:0008237">
    <property type="term" value="F:metallopeptidase activity"/>
    <property type="evidence" value="ECO:0007669"/>
    <property type="project" value="UniProtKB-KW"/>
</dbReference>
<evidence type="ECO:0000256" key="3">
    <source>
        <dbReference type="ARBA" id="ARBA00022801"/>
    </source>
</evidence>
<sequence length="273" mass="29725">MFGNLFGGDDDDDQGGDNDDWEVDVSINTGFTKSNTSENSGSASGWFRTHTIDLSSDVDQPSGSGSDAPSGPTSPPTPDVDPGDSSTAHDRGTFVFPTGRDFLQKLEARGLNGAHQRVETVYILAGPTYTTPTDLFRVDNPEYYASATRRSVTSYGRKMARKVAALYPDGEAPKLLARFHTHPGGSTRPSDTDRDSAEQIASQFSDALGTSDFEFFQGIHAYKDHNGNPGPSERHDPVVRSNSVSWRGEQYRHELALYGPAFRNPRRVVTGDD</sequence>
<evidence type="ECO:0000256" key="2">
    <source>
        <dbReference type="ARBA" id="ARBA00022723"/>
    </source>
</evidence>
<dbReference type="SUPFAM" id="SSF102712">
    <property type="entry name" value="JAB1/MPN domain"/>
    <property type="match status" value="1"/>
</dbReference>
<evidence type="ECO:0000256" key="1">
    <source>
        <dbReference type="ARBA" id="ARBA00022670"/>
    </source>
</evidence>
<keyword evidence="2" id="KW-0479">Metal-binding</keyword>
<feature type="compositionally biased region" description="Polar residues" evidence="6">
    <location>
        <begin position="26"/>
        <end position="43"/>
    </location>
</feature>
<feature type="domain" description="JAB" evidence="7">
    <location>
        <begin position="156"/>
        <end position="210"/>
    </location>
</feature>